<evidence type="ECO:0000256" key="3">
    <source>
        <dbReference type="ARBA" id="ARBA00022801"/>
    </source>
</evidence>
<dbReference type="InterPro" id="IPR029058">
    <property type="entry name" value="AB_hydrolase_fold"/>
</dbReference>
<dbReference type="Gene3D" id="3.40.50.1820">
    <property type="entry name" value="alpha/beta hydrolase"/>
    <property type="match status" value="2"/>
</dbReference>
<evidence type="ECO:0000259" key="5">
    <source>
        <dbReference type="Pfam" id="PF00135"/>
    </source>
</evidence>
<sequence length="292" mass="32360">MGDFFGNFTGSTMWNANTERNEDCLYLSVTVPRPRPKNVAVMVWIYGGSSTLDAYEPNIIISKENIIYVSLQYRVASLGFLNLDQPDAPGNPNNITLFGESAGAASVSMHLLSPLSRNLFSQAIMKSGSVTAPWAVGNQEGTIACGLKLAKAVGCPYRRANLSLALNREQFLKSVQDLNPFSKSIDLQNIIFEYTDCLNLDDPNSNREALDKMVDDNQLTCNVNEFAFYYAKAGKGSYLHVLLRSSAHLWPTWTGVLHADEINFVFGEPLNPPKRYLPHEITLQQENDALLG</sequence>
<dbReference type="InterPro" id="IPR002018">
    <property type="entry name" value="CarbesteraseB"/>
</dbReference>
<dbReference type="GO" id="GO:0006581">
    <property type="term" value="P:acetylcholine catabolic process"/>
    <property type="evidence" value="ECO:0007669"/>
    <property type="project" value="TreeGrafter"/>
</dbReference>
<protein>
    <recommendedName>
        <fullName evidence="5">Carboxylesterase type B domain-containing protein</fullName>
    </recommendedName>
</protein>
<keyword evidence="3" id="KW-0378">Hydrolase</keyword>
<evidence type="ECO:0000256" key="2">
    <source>
        <dbReference type="ARBA" id="ARBA00022487"/>
    </source>
</evidence>
<accession>A0A8J2RRT3</accession>
<reference evidence="6" key="1">
    <citation type="submission" date="2021-11" db="EMBL/GenBank/DDBJ databases">
        <authorList>
            <person name="Schell T."/>
        </authorList>
    </citation>
    <scope>NUCLEOTIDE SEQUENCE</scope>
    <source>
        <strain evidence="6">M5</strain>
    </source>
</reference>
<keyword evidence="7" id="KW-1185">Reference proteome</keyword>
<dbReference type="Pfam" id="PF00135">
    <property type="entry name" value="COesterase"/>
    <property type="match status" value="2"/>
</dbReference>
<feature type="domain" description="Carboxylesterase type B" evidence="5">
    <location>
        <begin position="90"/>
        <end position="161"/>
    </location>
</feature>
<dbReference type="SUPFAM" id="SSF53474">
    <property type="entry name" value="alpha/beta-Hydrolases"/>
    <property type="match status" value="1"/>
</dbReference>
<feature type="domain" description="Carboxylesterase type B" evidence="5">
    <location>
        <begin position="187"/>
        <end position="283"/>
    </location>
</feature>
<comment type="similarity">
    <text evidence="1">Belongs to the type-B carboxylesterase/lipase family.</text>
</comment>
<organism evidence="6 7">
    <name type="scientific">Daphnia galeata</name>
    <dbReference type="NCBI Taxonomy" id="27404"/>
    <lineage>
        <taxon>Eukaryota</taxon>
        <taxon>Metazoa</taxon>
        <taxon>Ecdysozoa</taxon>
        <taxon>Arthropoda</taxon>
        <taxon>Crustacea</taxon>
        <taxon>Branchiopoda</taxon>
        <taxon>Diplostraca</taxon>
        <taxon>Cladocera</taxon>
        <taxon>Anomopoda</taxon>
        <taxon>Daphniidae</taxon>
        <taxon>Daphnia</taxon>
    </lineage>
</organism>
<dbReference type="PANTHER" id="PTHR43918:SF12">
    <property type="entry name" value="ACETYLCHOLINESTERASE 1"/>
    <property type="match status" value="1"/>
</dbReference>
<evidence type="ECO:0000256" key="1">
    <source>
        <dbReference type="ARBA" id="ARBA00005964"/>
    </source>
</evidence>
<dbReference type="EMBL" id="CAKKLH010000112">
    <property type="protein sequence ID" value="CAH0103660.1"/>
    <property type="molecule type" value="Genomic_DNA"/>
</dbReference>
<evidence type="ECO:0000256" key="4">
    <source>
        <dbReference type="ARBA" id="ARBA00023180"/>
    </source>
</evidence>
<keyword evidence="4" id="KW-0325">Glycoprotein</keyword>
<keyword evidence="2" id="KW-0719">Serine esterase</keyword>
<name>A0A8J2RRT3_9CRUS</name>
<dbReference type="GO" id="GO:0005615">
    <property type="term" value="C:extracellular space"/>
    <property type="evidence" value="ECO:0007669"/>
    <property type="project" value="TreeGrafter"/>
</dbReference>
<dbReference type="InterPro" id="IPR050654">
    <property type="entry name" value="AChE-related_enzymes"/>
</dbReference>
<dbReference type="AlphaFoldDB" id="A0A8J2RRT3"/>
<dbReference type="GO" id="GO:0003990">
    <property type="term" value="F:acetylcholinesterase activity"/>
    <property type="evidence" value="ECO:0007669"/>
    <property type="project" value="TreeGrafter"/>
</dbReference>
<dbReference type="Proteomes" id="UP000789390">
    <property type="component" value="Unassembled WGS sequence"/>
</dbReference>
<gene>
    <name evidence="6" type="ORF">DGAL_LOCUS6242</name>
</gene>
<evidence type="ECO:0000313" key="6">
    <source>
        <dbReference type="EMBL" id="CAH0103660.1"/>
    </source>
</evidence>
<dbReference type="OrthoDB" id="9000293at2759"/>
<dbReference type="GO" id="GO:0005886">
    <property type="term" value="C:plasma membrane"/>
    <property type="evidence" value="ECO:0007669"/>
    <property type="project" value="TreeGrafter"/>
</dbReference>
<comment type="caution">
    <text evidence="6">The sequence shown here is derived from an EMBL/GenBank/DDBJ whole genome shotgun (WGS) entry which is preliminary data.</text>
</comment>
<evidence type="ECO:0000313" key="7">
    <source>
        <dbReference type="Proteomes" id="UP000789390"/>
    </source>
</evidence>
<proteinExistence type="inferred from homology"/>
<dbReference type="PANTHER" id="PTHR43918">
    <property type="entry name" value="ACETYLCHOLINESTERASE"/>
    <property type="match status" value="1"/>
</dbReference>
<dbReference type="GO" id="GO:0019695">
    <property type="term" value="P:choline metabolic process"/>
    <property type="evidence" value="ECO:0007669"/>
    <property type="project" value="TreeGrafter"/>
</dbReference>